<name>A0A371I0B7_MUCPR</name>
<keyword evidence="1" id="KW-0812">Transmembrane</keyword>
<dbReference type="AlphaFoldDB" id="A0A371I0B7"/>
<evidence type="ECO:0000313" key="2">
    <source>
        <dbReference type="EMBL" id="RDY08384.1"/>
    </source>
</evidence>
<evidence type="ECO:0008006" key="4">
    <source>
        <dbReference type="Google" id="ProtNLM"/>
    </source>
</evidence>
<gene>
    <name evidence="2" type="ORF">CR513_07402</name>
</gene>
<dbReference type="InterPro" id="IPR043128">
    <property type="entry name" value="Rev_trsase/Diguanyl_cyclase"/>
</dbReference>
<keyword evidence="3" id="KW-1185">Reference proteome</keyword>
<feature type="transmembrane region" description="Helical" evidence="1">
    <location>
        <begin position="73"/>
        <end position="94"/>
    </location>
</feature>
<sequence>MACHATQTNQCPSTFMRLMNHIMRSLIGWCVLVYFNDILVYSMCVDDHVKKFFKQEELEASLLMGKYSPSLSMMGPLNVLFGCTFRHILTLLLVRAWPKA</sequence>
<dbReference type="Proteomes" id="UP000257109">
    <property type="component" value="Unassembled WGS sequence"/>
</dbReference>
<dbReference type="EMBL" id="QJKJ01001290">
    <property type="protein sequence ID" value="RDY08384.1"/>
    <property type="molecule type" value="Genomic_DNA"/>
</dbReference>
<keyword evidence="1" id="KW-0472">Membrane</keyword>
<keyword evidence="1" id="KW-1133">Transmembrane helix</keyword>
<dbReference type="InterPro" id="IPR043502">
    <property type="entry name" value="DNA/RNA_pol_sf"/>
</dbReference>
<comment type="caution">
    <text evidence="2">The sequence shown here is derived from an EMBL/GenBank/DDBJ whole genome shotgun (WGS) entry which is preliminary data.</text>
</comment>
<accession>A0A371I0B7</accession>
<dbReference type="Gene3D" id="3.30.70.270">
    <property type="match status" value="1"/>
</dbReference>
<feature type="transmembrane region" description="Helical" evidence="1">
    <location>
        <begin position="26"/>
        <end position="43"/>
    </location>
</feature>
<dbReference type="SUPFAM" id="SSF56672">
    <property type="entry name" value="DNA/RNA polymerases"/>
    <property type="match status" value="1"/>
</dbReference>
<organism evidence="2 3">
    <name type="scientific">Mucuna pruriens</name>
    <name type="common">Velvet bean</name>
    <name type="synonym">Dolichos pruriens</name>
    <dbReference type="NCBI Taxonomy" id="157652"/>
    <lineage>
        <taxon>Eukaryota</taxon>
        <taxon>Viridiplantae</taxon>
        <taxon>Streptophyta</taxon>
        <taxon>Embryophyta</taxon>
        <taxon>Tracheophyta</taxon>
        <taxon>Spermatophyta</taxon>
        <taxon>Magnoliopsida</taxon>
        <taxon>eudicotyledons</taxon>
        <taxon>Gunneridae</taxon>
        <taxon>Pentapetalae</taxon>
        <taxon>rosids</taxon>
        <taxon>fabids</taxon>
        <taxon>Fabales</taxon>
        <taxon>Fabaceae</taxon>
        <taxon>Papilionoideae</taxon>
        <taxon>50 kb inversion clade</taxon>
        <taxon>NPAAA clade</taxon>
        <taxon>indigoferoid/millettioid clade</taxon>
        <taxon>Phaseoleae</taxon>
        <taxon>Mucuna</taxon>
    </lineage>
</organism>
<evidence type="ECO:0000256" key="1">
    <source>
        <dbReference type="SAM" id="Phobius"/>
    </source>
</evidence>
<protein>
    <recommendedName>
        <fullName evidence="4">Retrovirus-related Pol polyprotein from transposon 17.6</fullName>
    </recommendedName>
</protein>
<proteinExistence type="predicted"/>
<evidence type="ECO:0000313" key="3">
    <source>
        <dbReference type="Proteomes" id="UP000257109"/>
    </source>
</evidence>
<reference evidence="2" key="1">
    <citation type="submission" date="2018-05" db="EMBL/GenBank/DDBJ databases">
        <title>Draft genome of Mucuna pruriens seed.</title>
        <authorList>
            <person name="Nnadi N.E."/>
            <person name="Vos R."/>
            <person name="Hasami M.H."/>
            <person name="Devisetty U.K."/>
            <person name="Aguiy J.C."/>
        </authorList>
    </citation>
    <scope>NUCLEOTIDE SEQUENCE [LARGE SCALE GENOMIC DNA]</scope>
    <source>
        <strain evidence="2">JCA_2017</strain>
    </source>
</reference>
<dbReference type="OrthoDB" id="1002013at2759"/>
<feature type="non-terminal residue" evidence="2">
    <location>
        <position position="1"/>
    </location>
</feature>